<comment type="caution">
    <text evidence="2">The sequence shown here is derived from an EMBL/GenBank/DDBJ whole genome shotgun (WGS) entry which is preliminary data.</text>
</comment>
<accession>A0ABR2IMB1</accession>
<dbReference type="PANTHER" id="PTHR24067">
    <property type="entry name" value="UBIQUITIN-CONJUGATING ENZYME E2"/>
    <property type="match status" value="1"/>
</dbReference>
<proteinExistence type="predicted"/>
<dbReference type="InterPro" id="IPR016135">
    <property type="entry name" value="UBQ-conjugating_enzyme/RWD"/>
</dbReference>
<evidence type="ECO:0000313" key="3">
    <source>
        <dbReference type="Proteomes" id="UP001470230"/>
    </source>
</evidence>
<evidence type="ECO:0000259" key="1">
    <source>
        <dbReference type="PROSITE" id="PS50127"/>
    </source>
</evidence>
<dbReference type="PROSITE" id="PS50127">
    <property type="entry name" value="UBC_2"/>
    <property type="match status" value="1"/>
</dbReference>
<evidence type="ECO:0000313" key="2">
    <source>
        <dbReference type="EMBL" id="KAK8865395.1"/>
    </source>
</evidence>
<sequence length="158" mass="18232">MRCPYRRLSKEAEIYNHGYYPGISIFANGKPWDKTNASSLELLVLLEGPQGTPYEKYKLKVVISFTEAYPHCSPRVYFKPPLYHVNIEQTTGQPDINILSVHWFPSCHIINILEEIIELLKNPEPCHACNELAAQEFINNRDSYNRKAEKSAKISSKY</sequence>
<name>A0ABR2IMB1_9EUKA</name>
<feature type="domain" description="UBC core" evidence="1">
    <location>
        <begin position="2"/>
        <end position="157"/>
    </location>
</feature>
<dbReference type="SMART" id="SM00212">
    <property type="entry name" value="UBCc"/>
    <property type="match status" value="1"/>
</dbReference>
<organism evidence="2 3">
    <name type="scientific">Tritrichomonas musculus</name>
    <dbReference type="NCBI Taxonomy" id="1915356"/>
    <lineage>
        <taxon>Eukaryota</taxon>
        <taxon>Metamonada</taxon>
        <taxon>Parabasalia</taxon>
        <taxon>Tritrichomonadida</taxon>
        <taxon>Tritrichomonadidae</taxon>
        <taxon>Tritrichomonas</taxon>
    </lineage>
</organism>
<reference evidence="2 3" key="1">
    <citation type="submission" date="2024-04" db="EMBL/GenBank/DDBJ databases">
        <title>Tritrichomonas musculus Genome.</title>
        <authorList>
            <person name="Alves-Ferreira E."/>
            <person name="Grigg M."/>
            <person name="Lorenzi H."/>
            <person name="Galac M."/>
        </authorList>
    </citation>
    <scope>NUCLEOTIDE SEQUENCE [LARGE SCALE GENOMIC DNA]</scope>
    <source>
        <strain evidence="2 3">EAF2021</strain>
    </source>
</reference>
<dbReference type="InterPro" id="IPR050113">
    <property type="entry name" value="Ub_conjugating_enzyme"/>
</dbReference>
<dbReference type="CDD" id="cd00195">
    <property type="entry name" value="UBCc_UEV"/>
    <property type="match status" value="1"/>
</dbReference>
<keyword evidence="3" id="KW-1185">Reference proteome</keyword>
<dbReference type="InterPro" id="IPR000608">
    <property type="entry name" value="UBC"/>
</dbReference>
<dbReference type="EMBL" id="JAPFFF010000016">
    <property type="protein sequence ID" value="KAK8865395.1"/>
    <property type="molecule type" value="Genomic_DNA"/>
</dbReference>
<dbReference type="Proteomes" id="UP001470230">
    <property type="component" value="Unassembled WGS sequence"/>
</dbReference>
<protein>
    <recommendedName>
        <fullName evidence="1">UBC core domain-containing protein</fullName>
    </recommendedName>
</protein>
<dbReference type="SUPFAM" id="SSF54495">
    <property type="entry name" value="UBC-like"/>
    <property type="match status" value="1"/>
</dbReference>
<dbReference type="Gene3D" id="3.10.110.10">
    <property type="entry name" value="Ubiquitin Conjugating Enzyme"/>
    <property type="match status" value="1"/>
</dbReference>
<dbReference type="Pfam" id="PF00179">
    <property type="entry name" value="UQ_con"/>
    <property type="match status" value="1"/>
</dbReference>
<gene>
    <name evidence="2" type="ORF">M9Y10_010940</name>
</gene>